<reference evidence="1" key="1">
    <citation type="submission" date="2017-05" db="UniProtKB">
        <authorList>
            <consortium name="EnsemblMetazoa"/>
        </authorList>
    </citation>
    <scope>IDENTIFICATION</scope>
</reference>
<dbReference type="EnsemblMetazoa" id="Aqu2.1.03382_001">
    <property type="protein sequence ID" value="Aqu2.1.03382_001"/>
    <property type="gene ID" value="Aqu2.1.03382"/>
</dbReference>
<dbReference type="InParanoid" id="A0A1X7SMR9"/>
<organism evidence="1">
    <name type="scientific">Amphimedon queenslandica</name>
    <name type="common">Sponge</name>
    <dbReference type="NCBI Taxonomy" id="400682"/>
    <lineage>
        <taxon>Eukaryota</taxon>
        <taxon>Metazoa</taxon>
        <taxon>Porifera</taxon>
        <taxon>Demospongiae</taxon>
        <taxon>Heteroscleromorpha</taxon>
        <taxon>Haplosclerida</taxon>
        <taxon>Niphatidae</taxon>
        <taxon>Amphimedon</taxon>
    </lineage>
</organism>
<evidence type="ECO:0000313" key="1">
    <source>
        <dbReference type="EnsemblMetazoa" id="Aqu2.1.03382_001"/>
    </source>
</evidence>
<accession>A0A1X7SMR9</accession>
<proteinExistence type="predicted"/>
<sequence>MLVFISQMVTLLQQSRIYSLTAMMEVTKKKIRSFSSTNMHYAFAV</sequence>
<dbReference type="AlphaFoldDB" id="A0A1X7SMR9"/>
<protein>
    <submittedName>
        <fullName evidence="1">Uncharacterized protein</fullName>
    </submittedName>
</protein>
<name>A0A1X7SMR9_AMPQE</name>